<keyword evidence="2" id="KW-0963">Cytoplasm</keyword>
<evidence type="ECO:0000256" key="13">
    <source>
        <dbReference type="ARBA" id="ARBA00023204"/>
    </source>
</evidence>
<comment type="caution">
    <text evidence="18">The sequence shown here is derived from an EMBL/GenBank/DDBJ whole genome shotgun (WGS) entry which is preliminary data.</text>
</comment>
<protein>
    <recommendedName>
        <fullName evidence="15">UvrABC system protein A</fullName>
    </recommendedName>
    <alternativeName>
        <fullName evidence="16">Excinuclease ABC subunit A</fullName>
    </alternativeName>
</protein>
<dbReference type="InterPro" id="IPR027417">
    <property type="entry name" value="P-loop_NTPase"/>
</dbReference>
<evidence type="ECO:0000256" key="1">
    <source>
        <dbReference type="ARBA" id="ARBA00004496"/>
    </source>
</evidence>
<dbReference type="PANTHER" id="PTHR43152">
    <property type="entry name" value="UVRABC SYSTEM PROTEIN A"/>
    <property type="match status" value="1"/>
</dbReference>
<dbReference type="EMBL" id="BORC01000003">
    <property type="protein sequence ID" value="GIN62320.1"/>
    <property type="molecule type" value="Genomic_DNA"/>
</dbReference>
<evidence type="ECO:0000256" key="8">
    <source>
        <dbReference type="ARBA" id="ARBA00022771"/>
    </source>
</evidence>
<dbReference type="InterPro" id="IPR004602">
    <property type="entry name" value="UvrA"/>
</dbReference>
<evidence type="ECO:0000256" key="3">
    <source>
        <dbReference type="ARBA" id="ARBA00022723"/>
    </source>
</evidence>
<evidence type="ECO:0000256" key="9">
    <source>
        <dbReference type="ARBA" id="ARBA00022833"/>
    </source>
</evidence>
<evidence type="ECO:0000256" key="6">
    <source>
        <dbReference type="ARBA" id="ARBA00022763"/>
    </source>
</evidence>
<dbReference type="PROSITE" id="PS00211">
    <property type="entry name" value="ABC_TRANSPORTER_1"/>
    <property type="match status" value="1"/>
</dbReference>
<comment type="similarity">
    <text evidence="14">Belongs to the ABC transporter superfamily. UvrA family.</text>
</comment>
<dbReference type="InterPro" id="IPR041552">
    <property type="entry name" value="UvrA_DNA-bd"/>
</dbReference>
<evidence type="ECO:0000313" key="19">
    <source>
        <dbReference type="Proteomes" id="UP000682111"/>
    </source>
</evidence>
<dbReference type="GO" id="GO:0003677">
    <property type="term" value="F:DNA binding"/>
    <property type="evidence" value="ECO:0007669"/>
    <property type="project" value="UniProtKB-KW"/>
</dbReference>
<keyword evidence="19" id="KW-1185">Reference proteome</keyword>
<keyword evidence="8" id="KW-0863">Zinc-finger</keyword>
<feature type="domain" description="ABC transporter" evidence="17">
    <location>
        <begin position="482"/>
        <end position="806"/>
    </location>
</feature>
<evidence type="ECO:0000256" key="7">
    <source>
        <dbReference type="ARBA" id="ARBA00022769"/>
    </source>
</evidence>
<dbReference type="RefSeq" id="WP_212933689.1">
    <property type="nucleotide sequence ID" value="NZ_BORC01000003.1"/>
</dbReference>
<dbReference type="Gene3D" id="1.20.1580.10">
    <property type="entry name" value="ABC transporter ATPase like domain"/>
    <property type="match status" value="2"/>
</dbReference>
<dbReference type="Pfam" id="PF17755">
    <property type="entry name" value="UvrA_DNA-bind"/>
    <property type="match status" value="1"/>
</dbReference>
<organism evidence="18 19">
    <name type="scientific">Robertmurraya siralis</name>
    <dbReference type="NCBI Taxonomy" id="77777"/>
    <lineage>
        <taxon>Bacteria</taxon>
        <taxon>Bacillati</taxon>
        <taxon>Bacillota</taxon>
        <taxon>Bacilli</taxon>
        <taxon>Bacillales</taxon>
        <taxon>Bacillaceae</taxon>
        <taxon>Robertmurraya</taxon>
    </lineage>
</organism>
<keyword evidence="12" id="KW-0238">DNA-binding</keyword>
<dbReference type="Gene3D" id="3.40.50.300">
    <property type="entry name" value="P-loop containing nucleotide triphosphate hydrolases"/>
    <property type="match status" value="2"/>
</dbReference>
<dbReference type="Gene3D" id="1.10.8.280">
    <property type="entry name" value="ABC transporter ATPase domain-like"/>
    <property type="match status" value="1"/>
</dbReference>
<feature type="domain" description="ABC transporter" evidence="17">
    <location>
        <begin position="2"/>
        <end position="473"/>
    </location>
</feature>
<keyword evidence="3" id="KW-0479">Metal-binding</keyword>
<dbReference type="GO" id="GO:0008270">
    <property type="term" value="F:zinc ion binding"/>
    <property type="evidence" value="ECO:0007669"/>
    <property type="project" value="UniProtKB-KW"/>
</dbReference>
<evidence type="ECO:0000256" key="11">
    <source>
        <dbReference type="ARBA" id="ARBA00022881"/>
    </source>
</evidence>
<comment type="subcellular location">
    <subcellularLocation>
        <location evidence="1">Cytoplasm</location>
    </subcellularLocation>
</comment>
<evidence type="ECO:0000256" key="14">
    <source>
        <dbReference type="ARBA" id="ARBA00038000"/>
    </source>
</evidence>
<dbReference type="SMART" id="SM00382">
    <property type="entry name" value="AAA"/>
    <property type="match status" value="2"/>
</dbReference>
<dbReference type="AlphaFoldDB" id="A0A919WI11"/>
<keyword evidence="4" id="KW-0677">Repeat</keyword>
<dbReference type="SUPFAM" id="SSF52540">
    <property type="entry name" value="P-loop containing nucleoside triphosphate hydrolases"/>
    <property type="match status" value="2"/>
</dbReference>
<dbReference type="NCBIfam" id="TIGR00630">
    <property type="entry name" value="uvra"/>
    <property type="match status" value="1"/>
</dbReference>
<dbReference type="Proteomes" id="UP000682111">
    <property type="component" value="Unassembled WGS sequence"/>
</dbReference>
<keyword evidence="9" id="KW-0862">Zinc</keyword>
<keyword evidence="10" id="KW-0067">ATP-binding</keyword>
<dbReference type="GO" id="GO:0016887">
    <property type="term" value="F:ATP hydrolysis activity"/>
    <property type="evidence" value="ECO:0007669"/>
    <property type="project" value="InterPro"/>
</dbReference>
<keyword evidence="13" id="KW-0234">DNA repair</keyword>
<evidence type="ECO:0000256" key="15">
    <source>
        <dbReference type="ARBA" id="ARBA00039316"/>
    </source>
</evidence>
<evidence type="ECO:0000256" key="5">
    <source>
        <dbReference type="ARBA" id="ARBA00022741"/>
    </source>
</evidence>
<sequence length="807" mass="88240">MLETIRIEGAQENNLKNITLDIPRNQLVVITGPSGSGKSTLAFDILERECNRQFLESSGLSTDVFERPKVERISGLSPSIAIGQHVTNRNPRSTVGTVTDLYSYLRKLFEQKGERPCSACGKTLPSLPIGADEKIIVCENCQKAHNRLTRADFSFNKPSGACPTCSGLGVAKEIDLKRLFNPDKSLINEGVSIWTGSWGEYNTNVVTAGSQYYGLSITADKPIKDFSEIELDFLYYGAEDERFTRHFPNIKPPKTVAKGKFAGVLGAMWRSYKENGESSQVADFFKSETCPDCHGERLLEEIRSVRVNKKRLPELSLLPLNELLRWVQNTSELFAHEEDEILATVLHDLHERLARILQVGLGYLTLDRQAITLSGGEAQRLRLASILGSGLTGVLYILDEPTAGLHPRDTDGLIDVMKSLRDLGNTVLVIEHDETVMEAADHLIDIGPGAGRLGGEIIGVGTTSDLMKNPNSITGRTLGKDITLPSKARKGNGKALTINNATKHNLKRVSVDLPLETLTAITGVSGSGKSTLIFDVLATQEGCDSISGMEEIDSIINIGQSPLVRMARSNVATYLDIYTDLRKLFAEQEHAKKLGLTAKFFSFNTTGGRCDRCEGMGKVDVDLHFLSNTQVTCPECKGKRFKEEVLEITVNGYTISDFLEMNVEDALKHITGKKAQTRLNLLVDVGLGYLTLGQQLTTLSGGEGQRLKLAKELSGSQKGHTLYLLDEPTSGLHTSDITHLHELLNRLVDAGNSVIIVEHNIPMISSSDYIIDMGPNGGIEGGEVITTGTPKELKENSQSVTGKYISI</sequence>
<dbReference type="Pfam" id="PF00005">
    <property type="entry name" value="ABC_tran"/>
    <property type="match status" value="1"/>
</dbReference>
<evidence type="ECO:0000256" key="4">
    <source>
        <dbReference type="ARBA" id="ARBA00022737"/>
    </source>
</evidence>
<evidence type="ECO:0000256" key="16">
    <source>
        <dbReference type="ARBA" id="ARBA00042156"/>
    </source>
</evidence>
<dbReference type="GO" id="GO:0006289">
    <property type="term" value="P:nucleotide-excision repair"/>
    <property type="evidence" value="ECO:0007669"/>
    <property type="project" value="InterPro"/>
</dbReference>
<dbReference type="InterPro" id="IPR017871">
    <property type="entry name" value="ABC_transporter-like_CS"/>
</dbReference>
<evidence type="ECO:0000256" key="10">
    <source>
        <dbReference type="ARBA" id="ARBA00022840"/>
    </source>
</evidence>
<evidence type="ECO:0000259" key="17">
    <source>
        <dbReference type="PROSITE" id="PS50893"/>
    </source>
</evidence>
<dbReference type="GO" id="GO:0005524">
    <property type="term" value="F:ATP binding"/>
    <property type="evidence" value="ECO:0007669"/>
    <property type="project" value="UniProtKB-KW"/>
</dbReference>
<reference evidence="18" key="1">
    <citation type="submission" date="2021-03" db="EMBL/GenBank/DDBJ databases">
        <title>Antimicrobial resistance genes in bacteria isolated from Japanese honey, and their potential for conferring macrolide and lincosamide resistance in the American foulbrood pathogen Paenibacillus larvae.</title>
        <authorList>
            <person name="Okamoto M."/>
            <person name="Kumagai M."/>
            <person name="Kanamori H."/>
            <person name="Takamatsu D."/>
        </authorList>
    </citation>
    <scope>NUCLEOTIDE SEQUENCE</scope>
    <source>
        <strain evidence="18">J27TS8</strain>
    </source>
</reference>
<proteinExistence type="inferred from homology"/>
<gene>
    <name evidence="18" type="primary">uvrA_1</name>
    <name evidence="18" type="ORF">J27TS8_23130</name>
</gene>
<dbReference type="InterPro" id="IPR003439">
    <property type="entry name" value="ABC_transporter-like_ATP-bd"/>
</dbReference>
<evidence type="ECO:0000256" key="12">
    <source>
        <dbReference type="ARBA" id="ARBA00023125"/>
    </source>
</evidence>
<keyword evidence="11" id="KW-0267">Excision nuclease</keyword>
<dbReference type="InterPro" id="IPR003593">
    <property type="entry name" value="AAA+_ATPase"/>
</dbReference>
<evidence type="ECO:0000313" key="18">
    <source>
        <dbReference type="EMBL" id="GIN62320.1"/>
    </source>
</evidence>
<dbReference type="PROSITE" id="PS50893">
    <property type="entry name" value="ABC_TRANSPORTER_2"/>
    <property type="match status" value="2"/>
</dbReference>
<name>A0A919WI11_9BACI</name>
<dbReference type="GO" id="GO:0009380">
    <property type="term" value="C:excinuclease repair complex"/>
    <property type="evidence" value="ECO:0007669"/>
    <property type="project" value="InterPro"/>
</dbReference>
<dbReference type="GO" id="GO:0004518">
    <property type="term" value="F:nuclease activity"/>
    <property type="evidence" value="ECO:0007669"/>
    <property type="project" value="UniProtKB-KW"/>
</dbReference>
<dbReference type="GO" id="GO:0005737">
    <property type="term" value="C:cytoplasm"/>
    <property type="evidence" value="ECO:0007669"/>
    <property type="project" value="UniProtKB-SubCell"/>
</dbReference>
<evidence type="ECO:0000256" key="2">
    <source>
        <dbReference type="ARBA" id="ARBA00022490"/>
    </source>
</evidence>
<keyword evidence="6" id="KW-0227">DNA damage</keyword>
<accession>A0A919WI11</accession>
<keyword evidence="5" id="KW-0547">Nucleotide-binding</keyword>
<dbReference type="PANTHER" id="PTHR43152:SF3">
    <property type="entry name" value="UVRABC SYSTEM PROTEIN A"/>
    <property type="match status" value="1"/>
</dbReference>
<keyword evidence="7" id="KW-0228">DNA excision</keyword>